<sequence length="199" mass="22329">GPLIPRDTPQPRQTPPPVAVEPEPMAGWDPKPEGDPAATEGCPVSPERDPPAEGDPKTMKRDPMSPKRDFAVPLDPKVRKQDPKTSKRDPTFPKWDPEVSKRDPTSPPRDPAVEGDPLFPGGLEAQRWRPETGPLGRPRRPPARTRLRNRRYAALRQLIQGGEYFSEEEMRAREPLLYQHYIGQYRGAEPLPGEPPGHP</sequence>
<dbReference type="AlphaFoldDB" id="A0A7L4HHS9"/>
<dbReference type="PANTHER" id="PTHR31840">
    <property type="entry name" value="COILED-COIL DOMAIN-CONTAINING PROTEIN 97"/>
    <property type="match status" value="1"/>
</dbReference>
<feature type="compositionally biased region" description="Low complexity" evidence="1">
    <location>
        <begin position="1"/>
        <end position="11"/>
    </location>
</feature>
<organism evidence="3 4">
    <name type="scientific">Scopus umbretta</name>
    <name type="common">Hammerkop</name>
    <dbReference type="NCBI Taxonomy" id="33581"/>
    <lineage>
        <taxon>Eukaryota</taxon>
        <taxon>Metazoa</taxon>
        <taxon>Chordata</taxon>
        <taxon>Craniata</taxon>
        <taxon>Vertebrata</taxon>
        <taxon>Euteleostomi</taxon>
        <taxon>Archelosauria</taxon>
        <taxon>Archosauria</taxon>
        <taxon>Dinosauria</taxon>
        <taxon>Saurischia</taxon>
        <taxon>Theropoda</taxon>
        <taxon>Coelurosauria</taxon>
        <taxon>Aves</taxon>
        <taxon>Neognathae</taxon>
        <taxon>Neoaves</taxon>
        <taxon>Aequornithes</taxon>
        <taxon>Pelecaniformes</taxon>
        <taxon>Scopidae</taxon>
        <taxon>Scopus</taxon>
    </lineage>
</organism>
<dbReference type="InterPro" id="IPR018613">
    <property type="entry name" value="Ccdc97-like"/>
</dbReference>
<evidence type="ECO:0000313" key="4">
    <source>
        <dbReference type="Proteomes" id="UP000539032"/>
    </source>
</evidence>
<evidence type="ECO:0000259" key="2">
    <source>
        <dbReference type="Pfam" id="PF09747"/>
    </source>
</evidence>
<feature type="compositionally biased region" description="Basic residues" evidence="1">
    <location>
        <begin position="137"/>
        <end position="148"/>
    </location>
</feature>
<dbReference type="InterPro" id="IPR040233">
    <property type="entry name" value="CCD97-like_C"/>
</dbReference>
<feature type="domain" description="CCD97-like C-terminal" evidence="2">
    <location>
        <begin position="149"/>
        <end position="189"/>
    </location>
</feature>
<gene>
    <name evidence="3" type="primary">Ccdc97</name>
    <name evidence="3" type="ORF">SCOUMB_R13688</name>
</gene>
<dbReference type="EMBL" id="VZTL01005227">
    <property type="protein sequence ID" value="NXX52807.1"/>
    <property type="molecule type" value="Genomic_DNA"/>
</dbReference>
<feature type="non-terminal residue" evidence="3">
    <location>
        <position position="1"/>
    </location>
</feature>
<proteinExistence type="predicted"/>
<evidence type="ECO:0000313" key="3">
    <source>
        <dbReference type="EMBL" id="NXX52807.1"/>
    </source>
</evidence>
<protein>
    <submittedName>
        <fullName evidence="3">CCD97 protein</fullName>
    </submittedName>
</protein>
<accession>A0A7L4HHS9</accession>
<name>A0A7L4HHS9_SCOUM</name>
<evidence type="ECO:0000256" key="1">
    <source>
        <dbReference type="SAM" id="MobiDB-lite"/>
    </source>
</evidence>
<dbReference type="Pfam" id="PF09747">
    <property type="entry name" value="CCD97-like_C"/>
    <property type="match status" value="1"/>
</dbReference>
<feature type="compositionally biased region" description="Basic and acidic residues" evidence="1">
    <location>
        <begin position="46"/>
        <end position="104"/>
    </location>
</feature>
<dbReference type="OrthoDB" id="333176at2759"/>
<feature type="region of interest" description="Disordered" evidence="1">
    <location>
        <begin position="1"/>
        <end position="148"/>
    </location>
</feature>
<dbReference type="PANTHER" id="PTHR31840:SF1">
    <property type="entry name" value="COILED-COIL DOMAIN-CONTAINING PROTEIN 97"/>
    <property type="match status" value="1"/>
</dbReference>
<dbReference type="Proteomes" id="UP000539032">
    <property type="component" value="Unassembled WGS sequence"/>
</dbReference>
<reference evidence="3 4" key="1">
    <citation type="submission" date="2020-02" db="EMBL/GenBank/DDBJ databases">
        <title>Bird 10,000 Genomes (B10K) Project - Family phase.</title>
        <authorList>
            <person name="Zhang G."/>
        </authorList>
    </citation>
    <scope>NUCLEOTIDE SEQUENCE [LARGE SCALE GENOMIC DNA]</scope>
    <source>
        <strain evidence="3">B10K-DU-002-70</strain>
        <tissue evidence="3">Muscle</tissue>
    </source>
</reference>
<comment type="caution">
    <text evidence="3">The sequence shown here is derived from an EMBL/GenBank/DDBJ whole genome shotgun (WGS) entry which is preliminary data.</text>
</comment>
<keyword evidence="4" id="KW-1185">Reference proteome</keyword>
<feature type="non-terminal residue" evidence="3">
    <location>
        <position position="199"/>
    </location>
</feature>